<protein>
    <submittedName>
        <fullName evidence="2">Uncharacterized protein</fullName>
    </submittedName>
</protein>
<feature type="compositionally biased region" description="Polar residues" evidence="1">
    <location>
        <begin position="113"/>
        <end position="123"/>
    </location>
</feature>
<dbReference type="Proteomes" id="UP000244722">
    <property type="component" value="Unassembled WGS sequence"/>
</dbReference>
<sequence length="248" mass="27449">MSEYPSGGYPTGYRYEDNRAPPRQELLPFFLPGDGIKRQVIQTDIPRYLGNNAYSRPGHNQGVDGYWYFGYRPLTDAQVQSLKVDSQKWANERELMSRHYPNRDIGYTSSATFRDSHQINPDGNNPNHPYPSVPPPNPAPPSTSYPPYGVGPASAPPPTGGLPASGGGGRSRYEFVPLAEGGKWYDHELKQWVVQPYGPEGAPAPVPRPPREEPQPGAPDDPDPSYPPRTAPETPQYYTPGGPYFPRT</sequence>
<feature type="compositionally biased region" description="Pro residues" evidence="1">
    <location>
        <begin position="216"/>
        <end position="230"/>
    </location>
</feature>
<feature type="region of interest" description="Disordered" evidence="1">
    <location>
        <begin position="195"/>
        <end position="248"/>
    </location>
</feature>
<dbReference type="PANTHER" id="PTHR39609">
    <property type="entry name" value="RFEG-RELATED"/>
    <property type="match status" value="1"/>
</dbReference>
<evidence type="ECO:0000313" key="2">
    <source>
        <dbReference type="EMBL" id="PUU79303.1"/>
    </source>
</evidence>
<evidence type="ECO:0000256" key="1">
    <source>
        <dbReference type="SAM" id="MobiDB-lite"/>
    </source>
</evidence>
<evidence type="ECO:0000313" key="3">
    <source>
        <dbReference type="Proteomes" id="UP000244722"/>
    </source>
</evidence>
<feature type="compositionally biased region" description="Pro residues" evidence="1">
    <location>
        <begin position="128"/>
        <end position="144"/>
    </location>
</feature>
<dbReference type="EMBL" id="NESQ01000095">
    <property type="protein sequence ID" value="PUU79303.1"/>
    <property type="molecule type" value="Genomic_DNA"/>
</dbReference>
<organism evidence="2 3">
    <name type="scientific">Tuber borchii</name>
    <name type="common">White truffle</name>
    <dbReference type="NCBI Taxonomy" id="42251"/>
    <lineage>
        <taxon>Eukaryota</taxon>
        <taxon>Fungi</taxon>
        <taxon>Dikarya</taxon>
        <taxon>Ascomycota</taxon>
        <taxon>Pezizomycotina</taxon>
        <taxon>Pezizomycetes</taxon>
        <taxon>Pezizales</taxon>
        <taxon>Tuberaceae</taxon>
        <taxon>Tuber</taxon>
    </lineage>
</organism>
<accession>A0A2T6ZV08</accession>
<feature type="region of interest" description="Disordered" evidence="1">
    <location>
        <begin position="113"/>
        <end position="168"/>
    </location>
</feature>
<gene>
    <name evidence="2" type="ORF">B9Z19DRAFT_1082126</name>
</gene>
<reference evidence="2 3" key="1">
    <citation type="submission" date="2017-04" db="EMBL/GenBank/DDBJ databases">
        <title>Draft genome sequence of Tuber borchii Vittad., a whitish edible truffle.</title>
        <authorList>
            <consortium name="DOE Joint Genome Institute"/>
            <person name="Murat C."/>
            <person name="Kuo A."/>
            <person name="Barry K.W."/>
            <person name="Clum A."/>
            <person name="Dockter R.B."/>
            <person name="Fauchery L."/>
            <person name="Iotti M."/>
            <person name="Kohler A."/>
            <person name="Labutti K."/>
            <person name="Lindquist E.A."/>
            <person name="Lipzen A."/>
            <person name="Ohm R.A."/>
            <person name="Wang M."/>
            <person name="Grigoriev I.V."/>
            <person name="Zambonelli A."/>
            <person name="Martin F.M."/>
        </authorList>
    </citation>
    <scope>NUCLEOTIDE SEQUENCE [LARGE SCALE GENOMIC DNA]</scope>
    <source>
        <strain evidence="2 3">Tbo3840</strain>
    </source>
</reference>
<name>A0A2T6ZV08_TUBBO</name>
<comment type="caution">
    <text evidence="2">The sequence shown here is derived from an EMBL/GenBank/DDBJ whole genome shotgun (WGS) entry which is preliminary data.</text>
</comment>
<proteinExistence type="predicted"/>
<dbReference type="PANTHER" id="PTHR39609:SF1">
    <property type="entry name" value="RFEG"/>
    <property type="match status" value="1"/>
</dbReference>
<dbReference type="AlphaFoldDB" id="A0A2T6ZV08"/>
<dbReference type="OrthoDB" id="4146887at2759"/>
<keyword evidence="3" id="KW-1185">Reference proteome</keyword>
<dbReference type="STRING" id="42251.A0A2T6ZV08"/>